<evidence type="ECO:0000256" key="9">
    <source>
        <dbReference type="ARBA" id="ARBA00022989"/>
    </source>
</evidence>
<keyword evidence="9" id="KW-1133">Transmembrane helix</keyword>
<evidence type="ECO:0000256" key="12">
    <source>
        <dbReference type="ARBA" id="ARBA00023170"/>
    </source>
</evidence>
<feature type="domain" description="Ig-like" evidence="16">
    <location>
        <begin position="1"/>
        <end position="86"/>
    </location>
</feature>
<keyword evidence="7" id="KW-0378">Hydrolase</keyword>
<feature type="domain" description="Ig-like" evidence="16">
    <location>
        <begin position="94"/>
        <end position="176"/>
    </location>
</feature>
<keyword evidence="11" id="KW-1015">Disulfide bond</keyword>
<dbReference type="FunFam" id="2.60.40.10:FF:000015">
    <property type="entry name" value="receptor-type tyrosine-protein phosphatase delta isoform X2"/>
    <property type="match status" value="1"/>
</dbReference>
<evidence type="ECO:0000259" key="16">
    <source>
        <dbReference type="PROSITE" id="PS50835"/>
    </source>
</evidence>
<dbReference type="InterPro" id="IPR036179">
    <property type="entry name" value="Ig-like_dom_sf"/>
</dbReference>
<dbReference type="SUPFAM" id="SSF49265">
    <property type="entry name" value="Fibronectin type III"/>
    <property type="match status" value="1"/>
</dbReference>
<evidence type="ECO:0000256" key="6">
    <source>
        <dbReference type="ARBA" id="ARBA00022737"/>
    </source>
</evidence>
<keyword evidence="4" id="KW-0812">Transmembrane</keyword>
<evidence type="ECO:0000256" key="11">
    <source>
        <dbReference type="ARBA" id="ARBA00023157"/>
    </source>
</evidence>
<evidence type="ECO:0000256" key="15">
    <source>
        <dbReference type="ARBA" id="ARBA00051722"/>
    </source>
</evidence>
<feature type="domain" description="Fibronectin type-III" evidence="17">
    <location>
        <begin position="246"/>
        <end position="343"/>
    </location>
</feature>
<dbReference type="InterPro" id="IPR003598">
    <property type="entry name" value="Ig_sub2"/>
</dbReference>
<dbReference type="PROSITE" id="PS50835">
    <property type="entry name" value="IG_LIKE"/>
    <property type="match status" value="2"/>
</dbReference>
<dbReference type="CDD" id="cd00063">
    <property type="entry name" value="FN3"/>
    <property type="match status" value="2"/>
</dbReference>
<dbReference type="Pfam" id="PF00041">
    <property type="entry name" value="fn3"/>
    <property type="match status" value="2"/>
</dbReference>
<dbReference type="CDD" id="cd05738">
    <property type="entry name" value="IgI_2_RPTP_IIa_LAR_like"/>
    <property type="match status" value="1"/>
</dbReference>
<accession>A0AAV1NF70</accession>
<evidence type="ECO:0000313" key="19">
    <source>
        <dbReference type="Proteomes" id="UP001314229"/>
    </source>
</evidence>
<dbReference type="InterPro" id="IPR007110">
    <property type="entry name" value="Ig-like_dom"/>
</dbReference>
<proteinExistence type="inferred from homology"/>
<dbReference type="Pfam" id="PF07679">
    <property type="entry name" value="I-set"/>
    <property type="match status" value="2"/>
</dbReference>
<keyword evidence="12 18" id="KW-0675">Receptor</keyword>
<keyword evidence="6" id="KW-0677">Repeat</keyword>
<sequence length="385" mass="42728">MGPQLKVVDRTRTATMLCAASGNPDPEISWFKDMLPVDISSSNGRIKQLRSGALQIENSEESDQGKYECVAMNSAGTRYSAPANLYVRVRRVPPRFIILPTNQEVILGGSVNLTCVAVGSPMPYVKWMEGGEDLTKEEEMPMGRNVLEVTNIRESANYTCMALSSLGIIEVTAQVTVKVSYQALTGEDTERHEVAGIGAEATSYVLEGLEKWTEYQVWVRAHTDVRPGPESAPVRMRTKEDVPGAPPRKLEVEAVNSTAIRVTWKPPLQVKQHGQIRGYQVIFSRLENGEPRGQPNIMDVALPEAQCPAMSGEHEAAVFDVPCVSTSHNWDHKSLCFTKLVGDKDPSTGRWYYIVVVPVSQSMRRWNNPDEMHLDEVSASRWLIG</sequence>
<dbReference type="SMART" id="SM00408">
    <property type="entry name" value="IGc2"/>
    <property type="match status" value="2"/>
</dbReference>
<dbReference type="PROSITE" id="PS50853">
    <property type="entry name" value="FN3"/>
    <property type="match status" value="2"/>
</dbReference>
<dbReference type="Proteomes" id="UP001314229">
    <property type="component" value="Unassembled WGS sequence"/>
</dbReference>
<organism evidence="18 19">
    <name type="scientific">Scomber scombrus</name>
    <name type="common">Atlantic mackerel</name>
    <name type="synonym">Scomber vernalis</name>
    <dbReference type="NCBI Taxonomy" id="13677"/>
    <lineage>
        <taxon>Eukaryota</taxon>
        <taxon>Metazoa</taxon>
        <taxon>Chordata</taxon>
        <taxon>Craniata</taxon>
        <taxon>Vertebrata</taxon>
        <taxon>Euteleostomi</taxon>
        <taxon>Actinopterygii</taxon>
        <taxon>Neopterygii</taxon>
        <taxon>Teleostei</taxon>
        <taxon>Neoteleostei</taxon>
        <taxon>Acanthomorphata</taxon>
        <taxon>Pelagiaria</taxon>
        <taxon>Scombriformes</taxon>
        <taxon>Scombridae</taxon>
        <taxon>Scomber</taxon>
    </lineage>
</organism>
<reference evidence="18 19" key="1">
    <citation type="submission" date="2024-01" db="EMBL/GenBank/DDBJ databases">
        <authorList>
            <person name="Alioto T."/>
            <person name="Alioto T."/>
            <person name="Gomez Garrido J."/>
        </authorList>
    </citation>
    <scope>NUCLEOTIDE SEQUENCE [LARGE SCALE GENOMIC DNA]</scope>
</reference>
<evidence type="ECO:0000256" key="3">
    <source>
        <dbReference type="ARBA" id="ARBA00013064"/>
    </source>
</evidence>
<dbReference type="InterPro" id="IPR003599">
    <property type="entry name" value="Ig_sub"/>
</dbReference>
<dbReference type="EMBL" id="CAWUFR010000030">
    <property type="protein sequence ID" value="CAK6957733.1"/>
    <property type="molecule type" value="Genomic_DNA"/>
</dbReference>
<keyword evidence="19" id="KW-1185">Reference proteome</keyword>
<dbReference type="InterPro" id="IPR003961">
    <property type="entry name" value="FN3_dom"/>
</dbReference>
<dbReference type="SUPFAM" id="SSF48726">
    <property type="entry name" value="Immunoglobulin"/>
    <property type="match status" value="2"/>
</dbReference>
<evidence type="ECO:0000256" key="14">
    <source>
        <dbReference type="ARBA" id="ARBA00023319"/>
    </source>
</evidence>
<gene>
    <name evidence="18" type="ORF">FSCOSCO3_A035009</name>
</gene>
<dbReference type="PANTHER" id="PTHR13817">
    <property type="entry name" value="TITIN"/>
    <property type="match status" value="1"/>
</dbReference>
<comment type="subcellular location">
    <subcellularLocation>
        <location evidence="1">Membrane</location>
        <topology evidence="1">Single-pass membrane protein</topology>
    </subcellularLocation>
</comment>
<evidence type="ECO:0000256" key="5">
    <source>
        <dbReference type="ARBA" id="ARBA00022729"/>
    </source>
</evidence>
<evidence type="ECO:0000313" key="18">
    <source>
        <dbReference type="EMBL" id="CAK6957733.1"/>
    </source>
</evidence>
<evidence type="ECO:0000256" key="8">
    <source>
        <dbReference type="ARBA" id="ARBA00022912"/>
    </source>
</evidence>
<dbReference type="AlphaFoldDB" id="A0AAV1NF70"/>
<dbReference type="InterPro" id="IPR013098">
    <property type="entry name" value="Ig_I-set"/>
</dbReference>
<dbReference type="InterPro" id="IPR013783">
    <property type="entry name" value="Ig-like_fold"/>
</dbReference>
<keyword evidence="10" id="KW-0472">Membrane</keyword>
<dbReference type="FunFam" id="2.60.40.10:FF:000010">
    <property type="entry name" value="receptor-type tyrosine-protein phosphatase delta isoform X1"/>
    <property type="match status" value="1"/>
</dbReference>
<evidence type="ECO:0000256" key="10">
    <source>
        <dbReference type="ARBA" id="ARBA00023136"/>
    </source>
</evidence>
<evidence type="ECO:0000256" key="1">
    <source>
        <dbReference type="ARBA" id="ARBA00004167"/>
    </source>
</evidence>
<dbReference type="Gene3D" id="2.60.40.10">
    <property type="entry name" value="Immunoglobulins"/>
    <property type="match status" value="4"/>
</dbReference>
<evidence type="ECO:0000256" key="7">
    <source>
        <dbReference type="ARBA" id="ARBA00022801"/>
    </source>
</evidence>
<comment type="similarity">
    <text evidence="2">Belongs to the protein-tyrosine phosphatase family. Receptor class 2A subfamily.</text>
</comment>
<evidence type="ECO:0000256" key="4">
    <source>
        <dbReference type="ARBA" id="ARBA00022692"/>
    </source>
</evidence>
<evidence type="ECO:0000259" key="17">
    <source>
        <dbReference type="PROSITE" id="PS50853"/>
    </source>
</evidence>
<protein>
    <recommendedName>
        <fullName evidence="3">protein-tyrosine-phosphatase</fullName>
        <ecNumber evidence="3">3.1.3.48</ecNumber>
    </recommendedName>
</protein>
<keyword evidence="14" id="KW-0393">Immunoglobulin domain</keyword>
<dbReference type="PANTHER" id="PTHR13817:SF95">
    <property type="entry name" value="PROTOGENIN"/>
    <property type="match status" value="1"/>
</dbReference>
<dbReference type="InterPro" id="IPR036116">
    <property type="entry name" value="FN3_sf"/>
</dbReference>
<name>A0AAV1NF70_SCOSC</name>
<evidence type="ECO:0000256" key="2">
    <source>
        <dbReference type="ARBA" id="ARBA00010504"/>
    </source>
</evidence>
<comment type="caution">
    <text evidence="18">The sequence shown here is derived from an EMBL/GenBank/DDBJ whole genome shotgun (WGS) entry which is preliminary data.</text>
</comment>
<dbReference type="GO" id="GO:0016020">
    <property type="term" value="C:membrane"/>
    <property type="evidence" value="ECO:0007669"/>
    <property type="project" value="UniProtKB-SubCell"/>
</dbReference>
<dbReference type="SMART" id="SM00409">
    <property type="entry name" value="IG"/>
    <property type="match status" value="2"/>
</dbReference>
<dbReference type="CDD" id="cd05739">
    <property type="entry name" value="IgI_3_RPTP_IIa_LAR_like"/>
    <property type="match status" value="1"/>
</dbReference>
<dbReference type="InterPro" id="IPR050964">
    <property type="entry name" value="Striated_Muscle_Regulatory"/>
</dbReference>
<keyword evidence="8" id="KW-0904">Protein phosphatase</keyword>
<keyword evidence="13" id="KW-0325">Glycoprotein</keyword>
<feature type="domain" description="Fibronectin type-III" evidence="17">
    <location>
        <begin position="140"/>
        <end position="241"/>
    </location>
</feature>
<dbReference type="GO" id="GO:0004725">
    <property type="term" value="F:protein tyrosine phosphatase activity"/>
    <property type="evidence" value="ECO:0007669"/>
    <property type="project" value="UniProtKB-EC"/>
</dbReference>
<dbReference type="EC" id="3.1.3.48" evidence="3"/>
<dbReference type="SMART" id="SM00060">
    <property type="entry name" value="FN3"/>
    <property type="match status" value="2"/>
</dbReference>
<comment type="catalytic activity">
    <reaction evidence="15">
        <text>O-phospho-L-tyrosyl-[protein] + H2O = L-tyrosyl-[protein] + phosphate</text>
        <dbReference type="Rhea" id="RHEA:10684"/>
        <dbReference type="Rhea" id="RHEA-COMP:10136"/>
        <dbReference type="Rhea" id="RHEA-COMP:20101"/>
        <dbReference type="ChEBI" id="CHEBI:15377"/>
        <dbReference type="ChEBI" id="CHEBI:43474"/>
        <dbReference type="ChEBI" id="CHEBI:46858"/>
        <dbReference type="ChEBI" id="CHEBI:61978"/>
        <dbReference type="EC" id="3.1.3.48"/>
    </reaction>
</comment>
<evidence type="ECO:0000256" key="13">
    <source>
        <dbReference type="ARBA" id="ARBA00023180"/>
    </source>
</evidence>
<keyword evidence="5" id="KW-0732">Signal</keyword>